<dbReference type="NCBIfam" id="NF038214">
    <property type="entry name" value="IS21_help_AAA"/>
    <property type="match status" value="1"/>
</dbReference>
<dbReference type="HOGENOM" id="CLU_062999_1_1_0"/>
<dbReference type="InterPro" id="IPR027417">
    <property type="entry name" value="P-loop_NTPase"/>
</dbReference>
<dbReference type="InterPro" id="IPR047661">
    <property type="entry name" value="IstB"/>
</dbReference>
<dbReference type="OrthoDB" id="361745at2"/>
<proteinExistence type="inferred from homology"/>
<dbReference type="SUPFAM" id="SSF52540">
    <property type="entry name" value="P-loop containing nucleoside triphosphate hydrolases"/>
    <property type="match status" value="1"/>
</dbReference>
<dbReference type="InterPro" id="IPR003593">
    <property type="entry name" value="AAA+_ATPase"/>
</dbReference>
<keyword evidence="3 5" id="KW-0067">ATP-binding</keyword>
<dbReference type="Pfam" id="PF01695">
    <property type="entry name" value="IstB_IS21"/>
    <property type="match status" value="1"/>
</dbReference>
<evidence type="ECO:0000313" key="7">
    <source>
        <dbReference type="Proteomes" id="UP000005096"/>
    </source>
</evidence>
<accession>E3CY58</accession>
<dbReference type="EMBL" id="CM001022">
    <property type="protein sequence ID" value="EFQ24678.1"/>
    <property type="molecule type" value="Genomic_DNA"/>
</dbReference>
<dbReference type="STRING" id="584708.Apau_0270"/>
<dbReference type="PANTHER" id="PTHR30050:SF4">
    <property type="entry name" value="ATP-BINDING PROTEIN RV3427C IN INSERTION SEQUENCE-RELATED"/>
    <property type="match status" value="1"/>
</dbReference>
<dbReference type="GO" id="GO:0005524">
    <property type="term" value="F:ATP binding"/>
    <property type="evidence" value="ECO:0007669"/>
    <property type="project" value="UniProtKB-KW"/>
</dbReference>
<feature type="domain" description="AAA+ ATPase" evidence="4">
    <location>
        <begin position="99"/>
        <end position="230"/>
    </location>
</feature>
<evidence type="ECO:0000313" key="6">
    <source>
        <dbReference type="EMBL" id="EFQ24678.1"/>
    </source>
</evidence>
<dbReference type="PANTHER" id="PTHR30050">
    <property type="entry name" value="CHROMOSOMAL REPLICATION INITIATOR PROTEIN DNAA"/>
    <property type="match status" value="1"/>
</dbReference>
<dbReference type="GO" id="GO:0006260">
    <property type="term" value="P:DNA replication"/>
    <property type="evidence" value="ECO:0007669"/>
    <property type="project" value="TreeGrafter"/>
</dbReference>
<dbReference type="AlphaFoldDB" id="E3CY58"/>
<evidence type="ECO:0000313" key="5">
    <source>
        <dbReference type="EMBL" id="EFQ22706.1"/>
    </source>
</evidence>
<keyword evidence="7" id="KW-1185">Reference proteome</keyword>
<evidence type="ECO:0000256" key="1">
    <source>
        <dbReference type="ARBA" id="ARBA00008059"/>
    </source>
</evidence>
<comment type="similarity">
    <text evidence="1">Belongs to the IS21/IS1162 putative ATP-binding protein family.</text>
</comment>
<dbReference type="Gene3D" id="3.40.50.300">
    <property type="entry name" value="P-loop containing nucleotide triphosphate hydrolases"/>
    <property type="match status" value="1"/>
</dbReference>
<dbReference type="PIRSF" id="PIRSF003073">
    <property type="entry name" value="DNAC_TnpB_IstB"/>
    <property type="match status" value="1"/>
</dbReference>
<dbReference type="PaxDb" id="584708-Apau_0270"/>
<name>E3CY58_9BACT</name>
<dbReference type="EMBL" id="CM001022">
    <property type="protein sequence ID" value="EFQ22706.1"/>
    <property type="molecule type" value="Genomic_DNA"/>
</dbReference>
<reference evidence="5 7" key="1">
    <citation type="journal article" date="2010" name="Stand. Genomic Sci.">
        <title>Non-contiguous finished genome sequence of Aminomonas paucivorans type strain (GLU-3).</title>
        <authorList>
            <person name="Pitluck S."/>
            <person name="Yasawong M."/>
            <person name="Held B."/>
            <person name="Lapidus A."/>
            <person name="Nolan M."/>
            <person name="Copeland A."/>
            <person name="Lucas S."/>
            <person name="Del Rio T.G."/>
            <person name="Tice H."/>
            <person name="Cheng J.F."/>
            <person name="Chertkov O."/>
            <person name="Goodwin L."/>
            <person name="Tapia R."/>
            <person name="Han C."/>
            <person name="Liolios K."/>
            <person name="Ivanova N."/>
            <person name="Mavromatis K."/>
            <person name="Ovchinnikova G."/>
            <person name="Pati A."/>
            <person name="Chen A."/>
            <person name="Palaniappan K."/>
            <person name="Land M."/>
            <person name="Hauser L."/>
            <person name="Chang Y.J."/>
            <person name="Jeffries C.D."/>
            <person name="Pukall R."/>
            <person name="Spring S."/>
            <person name="Rohde M."/>
            <person name="Sikorski J."/>
            <person name="Goker M."/>
            <person name="Woyke T."/>
            <person name="Bristow J."/>
            <person name="Eisen J.A."/>
            <person name="Markowitz V."/>
            <person name="Hugenholtz P."/>
            <person name="Kyrpides N.C."/>
            <person name="Klenk H.P."/>
        </authorList>
    </citation>
    <scope>NUCLEOTIDE SEQUENCE [LARGE SCALE GENOMIC DNA]</scope>
    <source>
        <strain evidence="5 7">DSM 12260</strain>
    </source>
</reference>
<dbReference type="RefSeq" id="WP_006299852.1">
    <property type="nucleotide sequence ID" value="NZ_CM001022.1"/>
</dbReference>
<keyword evidence="2" id="KW-0547">Nucleotide-binding</keyword>
<dbReference type="CDD" id="cd00009">
    <property type="entry name" value="AAA"/>
    <property type="match status" value="1"/>
</dbReference>
<dbReference type="SMART" id="SM00382">
    <property type="entry name" value="AAA"/>
    <property type="match status" value="1"/>
</dbReference>
<evidence type="ECO:0000256" key="3">
    <source>
        <dbReference type="ARBA" id="ARBA00022840"/>
    </source>
</evidence>
<dbReference type="Proteomes" id="UP000005096">
    <property type="component" value="Chromosome"/>
</dbReference>
<dbReference type="InterPro" id="IPR028350">
    <property type="entry name" value="DNAC/IstB-like"/>
</dbReference>
<sequence>MSGPTHDRDTAVQTLCRDLKLPGVLRHYRNGIVPTDPKDYLQESLEAERTSRREKRLKNLLKGARLPYARTLSEYDFLRLPSLPKEQILSLAQGDFLRRRENLVLLGNSGTGKTHVAIGVAASCIAAGYAVRFTTALTLAQELLLAQDEHRLPRVLKSYDRYDLVVVDELGYLGLGPGGAPLFQFFAERYERKSVCITTNLEFGRWAEVFGDATLTEALLDRLTHHAHIFVFRGESYRFAQRSARTMTA</sequence>
<dbReference type="InterPro" id="IPR002611">
    <property type="entry name" value="IstB_ATP-bd"/>
</dbReference>
<evidence type="ECO:0000259" key="4">
    <source>
        <dbReference type="SMART" id="SM00382"/>
    </source>
</evidence>
<evidence type="ECO:0000256" key="2">
    <source>
        <dbReference type="ARBA" id="ARBA00022741"/>
    </source>
</evidence>
<gene>
    <name evidence="5" type="ORF">Apau_0270</name>
    <name evidence="6" type="ORF">Apau_2271</name>
</gene>
<organism evidence="5 7">
    <name type="scientific">Aminomonas paucivorans DSM 12260</name>
    <dbReference type="NCBI Taxonomy" id="584708"/>
    <lineage>
        <taxon>Bacteria</taxon>
        <taxon>Thermotogati</taxon>
        <taxon>Synergistota</taxon>
        <taxon>Synergistia</taxon>
        <taxon>Synergistales</taxon>
        <taxon>Synergistaceae</taxon>
        <taxon>Aminomonas</taxon>
    </lineage>
</organism>
<protein>
    <submittedName>
        <fullName evidence="5">IstB domain protein ATP-binding protein</fullName>
    </submittedName>
</protein>
<dbReference type="eggNOG" id="COG1484">
    <property type="taxonomic scope" value="Bacteria"/>
</dbReference>